<organism evidence="1 2">
    <name type="scientific">Fraxinus pennsylvanica</name>
    <dbReference type="NCBI Taxonomy" id="56036"/>
    <lineage>
        <taxon>Eukaryota</taxon>
        <taxon>Viridiplantae</taxon>
        <taxon>Streptophyta</taxon>
        <taxon>Embryophyta</taxon>
        <taxon>Tracheophyta</taxon>
        <taxon>Spermatophyta</taxon>
        <taxon>Magnoliopsida</taxon>
        <taxon>eudicotyledons</taxon>
        <taxon>Gunneridae</taxon>
        <taxon>Pentapetalae</taxon>
        <taxon>asterids</taxon>
        <taxon>lamiids</taxon>
        <taxon>Lamiales</taxon>
        <taxon>Oleaceae</taxon>
        <taxon>Oleeae</taxon>
        <taxon>Fraxinus</taxon>
    </lineage>
</organism>
<protein>
    <submittedName>
        <fullName evidence="1">Uncharacterized protein</fullName>
    </submittedName>
</protein>
<accession>A0AAD2AII6</accession>
<gene>
    <name evidence="1" type="ORF">FPE_LOCUS33490</name>
</gene>
<name>A0AAD2AII6_9LAMI</name>
<dbReference type="Proteomes" id="UP000834106">
    <property type="component" value="Chromosome 22"/>
</dbReference>
<reference evidence="1" key="1">
    <citation type="submission" date="2023-05" db="EMBL/GenBank/DDBJ databases">
        <authorList>
            <person name="Huff M."/>
        </authorList>
    </citation>
    <scope>NUCLEOTIDE SEQUENCE</scope>
</reference>
<dbReference type="EMBL" id="OU503057">
    <property type="protein sequence ID" value="CAI9786060.1"/>
    <property type="molecule type" value="Genomic_DNA"/>
</dbReference>
<sequence length="105" mass="11197">MEASLLRAKVKASLADGVSWGMHEDAIEENEFQGPLVLYPRSNIFSVVRKLARNNMDTRSKDLGSPSQLIVNDSKAGRECCGGFMGGVIAANDPGGVAVIQSPFT</sequence>
<keyword evidence="2" id="KW-1185">Reference proteome</keyword>
<proteinExistence type="predicted"/>
<evidence type="ECO:0000313" key="1">
    <source>
        <dbReference type="EMBL" id="CAI9786060.1"/>
    </source>
</evidence>
<dbReference type="AlphaFoldDB" id="A0AAD2AII6"/>
<evidence type="ECO:0000313" key="2">
    <source>
        <dbReference type="Proteomes" id="UP000834106"/>
    </source>
</evidence>